<dbReference type="InterPro" id="IPR000719">
    <property type="entry name" value="Prot_kinase_dom"/>
</dbReference>
<dbReference type="Pfam" id="PF13855">
    <property type="entry name" value="LRR_8"/>
    <property type="match status" value="2"/>
</dbReference>
<keyword evidence="6" id="KW-1133">Transmembrane helix</keyword>
<dbReference type="PRINTS" id="PR00019">
    <property type="entry name" value="LEURICHRPT"/>
</dbReference>
<dbReference type="CDD" id="cd13999">
    <property type="entry name" value="STKc_MAP3K-like"/>
    <property type="match status" value="1"/>
</dbReference>
<gene>
    <name evidence="8" type="ORF">PROFUN_13428</name>
</gene>
<feature type="binding site" evidence="5">
    <location>
        <position position="1036"/>
    </location>
    <ligand>
        <name>ATP</name>
        <dbReference type="ChEBI" id="CHEBI:30616"/>
    </ligand>
</feature>
<dbReference type="FunFam" id="3.80.10.10:FF:000383">
    <property type="entry name" value="Leucine-rich repeat receptor protein kinase EMS1"/>
    <property type="match status" value="1"/>
</dbReference>
<keyword evidence="3 5" id="KW-0547">Nucleotide-binding</keyword>
<evidence type="ECO:0000259" key="7">
    <source>
        <dbReference type="PROSITE" id="PS50011"/>
    </source>
</evidence>
<dbReference type="Proteomes" id="UP000241769">
    <property type="component" value="Unassembled WGS sequence"/>
</dbReference>
<feature type="transmembrane region" description="Helical" evidence="6">
    <location>
        <begin position="947"/>
        <end position="972"/>
    </location>
</feature>
<dbReference type="PROSITE" id="PS51450">
    <property type="entry name" value="LRR"/>
    <property type="match status" value="1"/>
</dbReference>
<dbReference type="Pfam" id="PF00560">
    <property type="entry name" value="LRR_1"/>
    <property type="match status" value="2"/>
</dbReference>
<dbReference type="PROSITE" id="PS00107">
    <property type="entry name" value="PROTEIN_KINASE_ATP"/>
    <property type="match status" value="1"/>
</dbReference>
<dbReference type="InterPro" id="IPR001611">
    <property type="entry name" value="Leu-rich_rpt"/>
</dbReference>
<dbReference type="GO" id="GO:0004713">
    <property type="term" value="F:protein tyrosine kinase activity"/>
    <property type="evidence" value="ECO:0007669"/>
    <property type="project" value="InterPro"/>
</dbReference>
<evidence type="ECO:0000313" key="9">
    <source>
        <dbReference type="Proteomes" id="UP000241769"/>
    </source>
</evidence>
<dbReference type="SUPFAM" id="SSF56112">
    <property type="entry name" value="Protein kinase-like (PK-like)"/>
    <property type="match status" value="1"/>
</dbReference>
<evidence type="ECO:0000256" key="1">
    <source>
        <dbReference type="ARBA" id="ARBA00022614"/>
    </source>
</evidence>
<keyword evidence="4 5" id="KW-0067">ATP-binding</keyword>
<dbReference type="InterPro" id="IPR001245">
    <property type="entry name" value="Ser-Thr/Tyr_kinase_cat_dom"/>
</dbReference>
<dbReference type="InterPro" id="IPR003591">
    <property type="entry name" value="Leu-rich_rpt_typical-subtyp"/>
</dbReference>
<keyword evidence="8" id="KW-0418">Kinase</keyword>
<dbReference type="EMBL" id="MDYQ01000210">
    <property type="protein sequence ID" value="PRP78689.1"/>
    <property type="molecule type" value="Genomic_DNA"/>
</dbReference>
<comment type="caution">
    <text evidence="8">The sequence shown here is derived from an EMBL/GenBank/DDBJ whole genome shotgun (WGS) entry which is preliminary data.</text>
</comment>
<organism evidence="8 9">
    <name type="scientific">Planoprotostelium fungivorum</name>
    <dbReference type="NCBI Taxonomy" id="1890364"/>
    <lineage>
        <taxon>Eukaryota</taxon>
        <taxon>Amoebozoa</taxon>
        <taxon>Evosea</taxon>
        <taxon>Variosea</taxon>
        <taxon>Cavosteliida</taxon>
        <taxon>Cavosteliaceae</taxon>
        <taxon>Planoprotostelium</taxon>
    </lineage>
</organism>
<keyword evidence="8" id="KW-0808">Transferase</keyword>
<sequence length="1299" mass="143424">MSEEYGSTSGTQWGDGWWAVNGSVGSGHGERYFAFADGKTRGGSISGHFLPHSMTTTRIQSLTLCCLLFVLSISSQGTDERTLNALIDLYSTTQGDQWTISDGWTQSTDYCNFYGCSCSSTGALIGLNLGGNNIDGALPPSIGQITSLTQLDISHNSLSGPLPDSFCQLNQIENLTLSYNLLEGQLPSCIRGLINLTYLDLSFNVFDGSASAAYAPNLLTLKLGRNLFNGELTRDISSLTYLELLDLTNNEMYGVVDASHFGKMSSLSSIDLSYNNFTGDIYWLCNLTQLTRIVLSSNHFQSQIPYCLAQLNLTSLSLKQNDLYGPMPDETFWDELTSLVNLNLAHNRLSGPLSPYFGRNLTHLSYLRINNNNLQGLLPSNTLATLSNLLVVNIDYNNFTGYCLNLSVLPNLIEYTSSFNPQLNCTVFHVINNGVVRWIDISHNMASGSFAGENGTVNNALNLMPSVIYLNVSYNQAITFRCPDIKQGTSIMYLDFSYTGMNSVLPIPLVSQLRFLSTAGSLGNGFIHSYYRNLRHLEIFDVSRTKMAGAIPAYIAGLASLQTFRTDGALFVGQIPNAIRYLKNLQYVSLGNTLQATYNISFLSSLTQLVSFTAQNSRINAPLPDLGDLSRLETLDLSNNSIYGTVSPRLTQLRALKMFNISSNKINGSFPLLHSSLATLDISNNRFSGDVEFLSTLTSTSYLNISRNQWSGTVPDLTGQKLLMVIDMSRNNLSGSLPSISGLTSLLVADFSRNHFSGTVPPINNPQLKYLNLRGNNFTEIGSFQRIPSLVYCDMTTSPFLCPLPYNVISLCNASCSTGPDSPTSMQILASGTLGTFDNVTFLTTLSHQSNVTLSRLHTQRIQAVNTTKRMDQILIDLLVSPATDGDYNAPSSQRAVGIITRLVDQGSIPNAMSATPYVPTTSSTYNTYSQTGATPNYVTKDPLSRAGLIGIIVGASVAFLLLVVIALLVALRIRREKMRNRTNQFAMIDFNGISTEAIQKSMIDYDELGEMTQVGAGGFGIVYKAKWRKGDVAVKQIRAEHITESQLKDFLREVAIFQNLRTHPNVVKFIGVTFPPQPLALIIDYCHRGSLYVYLRRHNVDNDMKWRFVKDIAKGMLHLHSEQIVHRDLAVRNILLTEHLVPQISDFGLSRQLDNGSGASTTTACVGPLKWMSPEAIQKKEYSNKSDVWSFGVVIWEIITAQEPWPHLSAVEAGLGILARRLRLEFPPDTDHQLVNLANMCWEENSLERPDFQLICTILGDSRTNSGIYIKEAYGEELRESIYDKTDPRKQYDAPTVT</sequence>
<keyword evidence="1" id="KW-0433">Leucine-rich repeat</keyword>
<evidence type="ECO:0000256" key="2">
    <source>
        <dbReference type="ARBA" id="ARBA00022737"/>
    </source>
</evidence>
<dbReference type="SUPFAM" id="SSF52058">
    <property type="entry name" value="L domain-like"/>
    <property type="match status" value="2"/>
</dbReference>
<evidence type="ECO:0000256" key="6">
    <source>
        <dbReference type="SAM" id="Phobius"/>
    </source>
</evidence>
<dbReference type="SMART" id="SM00369">
    <property type="entry name" value="LRR_TYP"/>
    <property type="match status" value="7"/>
</dbReference>
<dbReference type="GO" id="GO:0005524">
    <property type="term" value="F:ATP binding"/>
    <property type="evidence" value="ECO:0007669"/>
    <property type="project" value="UniProtKB-UniRule"/>
</dbReference>
<proteinExistence type="predicted"/>
<dbReference type="PROSITE" id="PS50011">
    <property type="entry name" value="PROTEIN_KINASE_DOM"/>
    <property type="match status" value="1"/>
</dbReference>
<dbReference type="InterPro" id="IPR008266">
    <property type="entry name" value="Tyr_kinase_AS"/>
</dbReference>
<dbReference type="OrthoDB" id="10261027at2759"/>
<keyword evidence="6" id="KW-0472">Membrane</keyword>
<protein>
    <submittedName>
        <fullName evidence="8">Putative leucine-rich repeat receptor-like protein kinase</fullName>
    </submittedName>
</protein>
<keyword evidence="8" id="KW-0675">Receptor</keyword>
<dbReference type="InterPro" id="IPR020635">
    <property type="entry name" value="Tyr_kinase_cat_dom"/>
</dbReference>
<dbReference type="Gene3D" id="3.30.200.20">
    <property type="entry name" value="Phosphorylase Kinase, domain 1"/>
    <property type="match status" value="1"/>
</dbReference>
<dbReference type="Gene3D" id="1.10.510.10">
    <property type="entry name" value="Transferase(Phosphotransferase) domain 1"/>
    <property type="match status" value="1"/>
</dbReference>
<accession>A0A2P6N405</accession>
<evidence type="ECO:0000256" key="4">
    <source>
        <dbReference type="ARBA" id="ARBA00022840"/>
    </source>
</evidence>
<dbReference type="InterPro" id="IPR011009">
    <property type="entry name" value="Kinase-like_dom_sf"/>
</dbReference>
<dbReference type="InterPro" id="IPR032675">
    <property type="entry name" value="LRR_dom_sf"/>
</dbReference>
<evidence type="ECO:0000256" key="5">
    <source>
        <dbReference type="PROSITE-ProRule" id="PRU10141"/>
    </source>
</evidence>
<evidence type="ECO:0000256" key="3">
    <source>
        <dbReference type="ARBA" id="ARBA00022741"/>
    </source>
</evidence>
<name>A0A2P6N405_9EUKA</name>
<keyword evidence="6" id="KW-0812">Transmembrane</keyword>
<dbReference type="Pfam" id="PF07714">
    <property type="entry name" value="PK_Tyr_Ser-Thr"/>
    <property type="match status" value="1"/>
</dbReference>
<keyword evidence="9" id="KW-1185">Reference proteome</keyword>
<evidence type="ECO:0000313" key="8">
    <source>
        <dbReference type="EMBL" id="PRP78689.1"/>
    </source>
</evidence>
<dbReference type="InParanoid" id="A0A2P6N405"/>
<dbReference type="InterPro" id="IPR017441">
    <property type="entry name" value="Protein_kinase_ATP_BS"/>
</dbReference>
<dbReference type="PANTHER" id="PTHR48056">
    <property type="entry name" value="LRR RECEPTOR-LIKE SERINE/THREONINE-PROTEIN KINASE-RELATED"/>
    <property type="match status" value="1"/>
</dbReference>
<dbReference type="InterPro" id="IPR050647">
    <property type="entry name" value="Plant_LRR-RLKs"/>
</dbReference>
<dbReference type="PRINTS" id="PR00109">
    <property type="entry name" value="TYRKINASE"/>
</dbReference>
<dbReference type="PANTHER" id="PTHR48056:SF81">
    <property type="entry name" value="RECEPTOR PROTEIN-TYROSINE KINASE CEPR1"/>
    <property type="match status" value="1"/>
</dbReference>
<feature type="domain" description="Protein kinase" evidence="7">
    <location>
        <begin position="1009"/>
        <end position="1271"/>
    </location>
</feature>
<dbReference type="PROSITE" id="PS00109">
    <property type="entry name" value="PROTEIN_KINASE_TYR"/>
    <property type="match status" value="1"/>
</dbReference>
<dbReference type="SMART" id="SM00219">
    <property type="entry name" value="TyrKc"/>
    <property type="match status" value="1"/>
</dbReference>
<keyword evidence="2" id="KW-0677">Repeat</keyword>
<reference evidence="8 9" key="1">
    <citation type="journal article" date="2018" name="Genome Biol. Evol.">
        <title>Multiple Roots of Fruiting Body Formation in Amoebozoa.</title>
        <authorList>
            <person name="Hillmann F."/>
            <person name="Forbes G."/>
            <person name="Novohradska S."/>
            <person name="Ferling I."/>
            <person name="Riege K."/>
            <person name="Groth M."/>
            <person name="Westermann M."/>
            <person name="Marz M."/>
            <person name="Spaller T."/>
            <person name="Winckler T."/>
            <person name="Schaap P."/>
            <person name="Glockner G."/>
        </authorList>
    </citation>
    <scope>NUCLEOTIDE SEQUENCE [LARGE SCALE GENOMIC DNA]</scope>
    <source>
        <strain evidence="8 9">Jena</strain>
    </source>
</reference>
<dbReference type="Gene3D" id="3.80.10.10">
    <property type="entry name" value="Ribonuclease Inhibitor"/>
    <property type="match status" value="5"/>
</dbReference>